<dbReference type="Pfam" id="PF14420">
    <property type="entry name" value="Clr5"/>
    <property type="match status" value="1"/>
</dbReference>
<dbReference type="InterPro" id="IPR025676">
    <property type="entry name" value="Clr5_dom"/>
</dbReference>
<feature type="domain" description="Clr5" evidence="1">
    <location>
        <begin position="6"/>
        <end position="53"/>
    </location>
</feature>
<organism evidence="2 3">
    <name type="scientific">Penicillium chrysogenum</name>
    <name type="common">Penicillium notatum</name>
    <dbReference type="NCBI Taxonomy" id="5076"/>
    <lineage>
        <taxon>Eukaryota</taxon>
        <taxon>Fungi</taxon>
        <taxon>Dikarya</taxon>
        <taxon>Ascomycota</taxon>
        <taxon>Pezizomycotina</taxon>
        <taxon>Eurotiomycetes</taxon>
        <taxon>Eurotiomycetidae</taxon>
        <taxon>Eurotiales</taxon>
        <taxon>Aspergillaceae</taxon>
        <taxon>Penicillium</taxon>
        <taxon>Penicillium chrysogenum species complex</taxon>
    </lineage>
</organism>
<evidence type="ECO:0000313" key="3">
    <source>
        <dbReference type="Proteomes" id="UP001220256"/>
    </source>
</evidence>
<sequence>MPRPRIDLEPYKEEILDLISQKTTHTDIRTILEERYNIVISRSTLKRSLGCWKPPIRHDLTLTPRVEIQDQVEALISQYNTSEILQILAADGRPLSERTIRRIRADLNIKLRLSPDQRQQQFDDLQAILICENIIGEVEDFGYRTLYRHLRSMGLFYIEAQIELA</sequence>
<accession>A0ABQ8WVF4</accession>
<name>A0ABQ8WVF4_PENCH</name>
<protein>
    <recommendedName>
        <fullName evidence="1">Clr5 domain-containing protein</fullName>
    </recommendedName>
</protein>
<proteinExistence type="predicted"/>
<keyword evidence="3" id="KW-1185">Reference proteome</keyword>
<reference evidence="2 3" key="1">
    <citation type="journal article" date="2023" name="IMA Fungus">
        <title>Comparative genomic study of the Penicillium genus elucidates a diverse pangenome and 15 lateral gene transfer events.</title>
        <authorList>
            <person name="Petersen C."/>
            <person name="Sorensen T."/>
            <person name="Nielsen M.R."/>
            <person name="Sondergaard T.E."/>
            <person name="Sorensen J.L."/>
            <person name="Fitzpatrick D.A."/>
            <person name="Frisvad J.C."/>
            <person name="Nielsen K.L."/>
        </authorList>
    </citation>
    <scope>NUCLEOTIDE SEQUENCE [LARGE SCALE GENOMIC DNA]</scope>
    <source>
        <strain evidence="2 3">IBT 3361</strain>
    </source>
</reference>
<evidence type="ECO:0000313" key="2">
    <source>
        <dbReference type="EMBL" id="KAJ5282923.1"/>
    </source>
</evidence>
<gene>
    <name evidence="2" type="ORF">N7505_000903</name>
</gene>
<dbReference type="Proteomes" id="UP001220256">
    <property type="component" value="Unassembled WGS sequence"/>
</dbReference>
<dbReference type="EMBL" id="JAPVEB010000001">
    <property type="protein sequence ID" value="KAJ5282923.1"/>
    <property type="molecule type" value="Genomic_DNA"/>
</dbReference>
<evidence type="ECO:0000259" key="1">
    <source>
        <dbReference type="Pfam" id="PF14420"/>
    </source>
</evidence>
<comment type="caution">
    <text evidence="2">The sequence shown here is derived from an EMBL/GenBank/DDBJ whole genome shotgun (WGS) entry which is preliminary data.</text>
</comment>